<sequence length="166" mass="17968">MSSAVTVVSMSDSGDMDAPKYKSPRPDAAPPTSIKPDADVAARFRAAASAARRRSHRGDAAHRVVKAPPPPAAVPVTPTRRTTWRRKAKPSTYDDAPSRNVVHPVTPPASPPKAPPPALELPPPLFLPPEPPTKADDDYWGHFLDLDPAEEQDSYWFSHTRAAVTQ</sequence>
<feature type="region of interest" description="Disordered" evidence="1">
    <location>
        <begin position="1"/>
        <end position="140"/>
    </location>
</feature>
<feature type="compositionally biased region" description="Pro residues" evidence="1">
    <location>
        <begin position="105"/>
        <end position="132"/>
    </location>
</feature>
<evidence type="ECO:0000256" key="1">
    <source>
        <dbReference type="SAM" id="MobiDB-lite"/>
    </source>
</evidence>
<evidence type="ECO:0000313" key="2">
    <source>
        <dbReference type="EMBL" id="CAE0690215.1"/>
    </source>
</evidence>
<gene>
    <name evidence="2" type="ORF">PCAL00307_LOCUS5650</name>
</gene>
<protein>
    <submittedName>
        <fullName evidence="2">Uncharacterized protein</fullName>
    </submittedName>
</protein>
<proteinExistence type="predicted"/>
<reference evidence="2" key="1">
    <citation type="submission" date="2021-01" db="EMBL/GenBank/DDBJ databases">
        <authorList>
            <person name="Corre E."/>
            <person name="Pelletier E."/>
            <person name="Niang G."/>
            <person name="Scheremetjew M."/>
            <person name="Finn R."/>
            <person name="Kale V."/>
            <person name="Holt S."/>
            <person name="Cochrane G."/>
            <person name="Meng A."/>
            <person name="Brown T."/>
            <person name="Cohen L."/>
        </authorList>
    </citation>
    <scope>NUCLEOTIDE SEQUENCE</scope>
    <source>
        <strain evidence="2">CCMP1756</strain>
    </source>
</reference>
<organism evidence="2">
    <name type="scientific">Pelagomonas calceolata</name>
    <dbReference type="NCBI Taxonomy" id="35677"/>
    <lineage>
        <taxon>Eukaryota</taxon>
        <taxon>Sar</taxon>
        <taxon>Stramenopiles</taxon>
        <taxon>Ochrophyta</taxon>
        <taxon>Pelagophyceae</taxon>
        <taxon>Pelagomonadales</taxon>
        <taxon>Pelagomonadaceae</taxon>
        <taxon>Pelagomonas</taxon>
    </lineage>
</organism>
<name>A0A7S3ZQD0_9STRA</name>
<feature type="compositionally biased region" description="Polar residues" evidence="1">
    <location>
        <begin position="1"/>
        <end position="12"/>
    </location>
</feature>
<accession>A0A7S3ZQD0</accession>
<dbReference type="EMBL" id="HBIW01006757">
    <property type="protein sequence ID" value="CAE0690215.1"/>
    <property type="molecule type" value="Transcribed_RNA"/>
</dbReference>
<dbReference type="AlphaFoldDB" id="A0A7S3ZQD0"/>